<dbReference type="InterPro" id="IPR035940">
    <property type="entry name" value="CAP_sf"/>
</dbReference>
<reference evidence="3 4" key="1">
    <citation type="journal article" date="2018" name="Sci. Rep.">
        <title>Comparative genomics provides insights into the lifestyle and reveals functional heterogeneity of dark septate endophytic fungi.</title>
        <authorList>
            <person name="Knapp D.G."/>
            <person name="Nemeth J.B."/>
            <person name="Barry K."/>
            <person name="Hainaut M."/>
            <person name="Henrissat B."/>
            <person name="Johnson J."/>
            <person name="Kuo A."/>
            <person name="Lim J.H.P."/>
            <person name="Lipzen A."/>
            <person name="Nolan M."/>
            <person name="Ohm R.A."/>
            <person name="Tamas L."/>
            <person name="Grigoriev I.V."/>
            <person name="Spatafora J.W."/>
            <person name="Nagy L.G."/>
            <person name="Kovacs G.M."/>
        </authorList>
    </citation>
    <scope>NUCLEOTIDE SEQUENCE [LARGE SCALE GENOMIC DNA]</scope>
    <source>
        <strain evidence="3 4">DSE2036</strain>
    </source>
</reference>
<dbReference type="InterPro" id="IPR014044">
    <property type="entry name" value="CAP_dom"/>
</dbReference>
<dbReference type="Pfam" id="PF00188">
    <property type="entry name" value="CAP"/>
    <property type="match status" value="1"/>
</dbReference>
<dbReference type="Proteomes" id="UP000244855">
    <property type="component" value="Unassembled WGS sequence"/>
</dbReference>
<feature type="chain" id="PRO_5015913771" evidence="1">
    <location>
        <begin position="18"/>
        <end position="207"/>
    </location>
</feature>
<dbReference type="Gene3D" id="3.40.33.10">
    <property type="entry name" value="CAP"/>
    <property type="match status" value="1"/>
</dbReference>
<dbReference type="SUPFAM" id="SSF55797">
    <property type="entry name" value="PR-1-like"/>
    <property type="match status" value="1"/>
</dbReference>
<gene>
    <name evidence="3" type="ORF">DM02DRAFT_650863</name>
</gene>
<name>A0A2V1E4E7_9PLEO</name>
<dbReference type="PANTHER" id="PTHR10334">
    <property type="entry name" value="CYSTEINE-RICH SECRETORY PROTEIN-RELATED"/>
    <property type="match status" value="1"/>
</dbReference>
<protein>
    <submittedName>
        <fullName evidence="3">PR-1-like protein</fullName>
    </submittedName>
</protein>
<dbReference type="AlphaFoldDB" id="A0A2V1E4E7"/>
<evidence type="ECO:0000313" key="4">
    <source>
        <dbReference type="Proteomes" id="UP000244855"/>
    </source>
</evidence>
<dbReference type="EMBL" id="KZ805315">
    <property type="protein sequence ID" value="PVI05206.1"/>
    <property type="molecule type" value="Genomic_DNA"/>
</dbReference>
<proteinExistence type="predicted"/>
<dbReference type="InterPro" id="IPR001283">
    <property type="entry name" value="CRISP-related"/>
</dbReference>
<sequence>MKLLALLVLAVASAVFAAPAHVISVAARHVDQNVPSTSDDNFIRTVMNAHWFWRRMHCAQELVWDPNLAQLALESVNSCSRTIQHDRAGSNLSGVSPAPSKYDDWITMARDCIHGWHEEEPKYPYGNPQISEHAGYLHFTQMVWRDTTRIGCAMGNCGDKTSSSPARIYCFYEAMGNNIAAGEFEKNVWPPVCYAPSRLEAEARFGY</sequence>
<evidence type="ECO:0000313" key="3">
    <source>
        <dbReference type="EMBL" id="PVI05206.1"/>
    </source>
</evidence>
<dbReference type="PRINTS" id="PR00837">
    <property type="entry name" value="V5TPXLIKE"/>
</dbReference>
<keyword evidence="1" id="KW-0732">Signal</keyword>
<organism evidence="3 4">
    <name type="scientific">Periconia macrospinosa</name>
    <dbReference type="NCBI Taxonomy" id="97972"/>
    <lineage>
        <taxon>Eukaryota</taxon>
        <taxon>Fungi</taxon>
        <taxon>Dikarya</taxon>
        <taxon>Ascomycota</taxon>
        <taxon>Pezizomycotina</taxon>
        <taxon>Dothideomycetes</taxon>
        <taxon>Pleosporomycetidae</taxon>
        <taxon>Pleosporales</taxon>
        <taxon>Massarineae</taxon>
        <taxon>Periconiaceae</taxon>
        <taxon>Periconia</taxon>
    </lineage>
</organism>
<evidence type="ECO:0000259" key="2">
    <source>
        <dbReference type="SMART" id="SM00198"/>
    </source>
</evidence>
<feature type="domain" description="SCP" evidence="2">
    <location>
        <begin position="41"/>
        <end position="180"/>
    </location>
</feature>
<feature type="signal peptide" evidence="1">
    <location>
        <begin position="1"/>
        <end position="17"/>
    </location>
</feature>
<keyword evidence="4" id="KW-1185">Reference proteome</keyword>
<dbReference type="SMART" id="SM00198">
    <property type="entry name" value="SCP"/>
    <property type="match status" value="1"/>
</dbReference>
<dbReference type="STRING" id="97972.A0A2V1E4E7"/>
<accession>A0A2V1E4E7</accession>
<evidence type="ECO:0000256" key="1">
    <source>
        <dbReference type="SAM" id="SignalP"/>
    </source>
</evidence>
<dbReference type="OrthoDB" id="337038at2759"/>